<dbReference type="Proteomes" id="UP001165289">
    <property type="component" value="Unassembled WGS sequence"/>
</dbReference>
<organism evidence="4 5">
    <name type="scientific">Oopsacas minuta</name>
    <dbReference type="NCBI Taxonomy" id="111878"/>
    <lineage>
        <taxon>Eukaryota</taxon>
        <taxon>Metazoa</taxon>
        <taxon>Porifera</taxon>
        <taxon>Hexactinellida</taxon>
        <taxon>Hexasterophora</taxon>
        <taxon>Lyssacinosida</taxon>
        <taxon>Leucopsacidae</taxon>
        <taxon>Oopsacas</taxon>
    </lineage>
</organism>
<dbReference type="PANTHER" id="PTHR22769">
    <property type="entry name" value="MUTT/NUDIX HYDROLASE"/>
    <property type="match status" value="1"/>
</dbReference>
<protein>
    <submittedName>
        <fullName evidence="4">8-oxo-dGDP phosphatase NUDT18</fullName>
    </submittedName>
</protein>
<gene>
    <name evidence="4" type="ORF">LOD99_12615</name>
</gene>
<dbReference type="AlphaFoldDB" id="A0AAV7JCL8"/>
<proteinExistence type="inferred from homology"/>
<accession>A0AAV7JCL8</accession>
<comment type="similarity">
    <text evidence="2">Belongs to the Nudix hydrolase family.</text>
</comment>
<dbReference type="InterPro" id="IPR020476">
    <property type="entry name" value="Nudix_hydrolase"/>
</dbReference>
<name>A0AAV7JCL8_9METZ</name>
<evidence type="ECO:0000313" key="5">
    <source>
        <dbReference type="Proteomes" id="UP001165289"/>
    </source>
</evidence>
<dbReference type="GO" id="GO:0044716">
    <property type="term" value="F:8-oxo-GDP phosphatase activity"/>
    <property type="evidence" value="ECO:0007669"/>
    <property type="project" value="TreeGrafter"/>
</dbReference>
<keyword evidence="1 2" id="KW-0378">Hydrolase</keyword>
<dbReference type="SUPFAM" id="SSF55811">
    <property type="entry name" value="Nudix"/>
    <property type="match status" value="1"/>
</dbReference>
<dbReference type="EMBL" id="JAKMXF010000354">
    <property type="protein sequence ID" value="KAI6646494.1"/>
    <property type="molecule type" value="Genomic_DNA"/>
</dbReference>
<dbReference type="PRINTS" id="PR00502">
    <property type="entry name" value="NUDIXFAMILY"/>
</dbReference>
<dbReference type="InterPro" id="IPR020084">
    <property type="entry name" value="NUDIX_hydrolase_CS"/>
</dbReference>
<reference evidence="4 5" key="1">
    <citation type="journal article" date="2023" name="BMC Biol.">
        <title>The compact genome of the sponge Oopsacas minuta (Hexactinellida) is lacking key metazoan core genes.</title>
        <authorList>
            <person name="Santini S."/>
            <person name="Schenkelaars Q."/>
            <person name="Jourda C."/>
            <person name="Duchesne M."/>
            <person name="Belahbib H."/>
            <person name="Rocher C."/>
            <person name="Selva M."/>
            <person name="Riesgo A."/>
            <person name="Vervoort M."/>
            <person name="Leys S.P."/>
            <person name="Kodjabachian L."/>
            <person name="Le Bivic A."/>
            <person name="Borchiellini C."/>
            <person name="Claverie J.M."/>
            <person name="Renard E."/>
        </authorList>
    </citation>
    <scope>NUCLEOTIDE SEQUENCE [LARGE SCALE GENOMIC DNA]</scope>
    <source>
        <strain evidence="4">SPO-2</strain>
    </source>
</reference>
<evidence type="ECO:0000256" key="1">
    <source>
        <dbReference type="ARBA" id="ARBA00022801"/>
    </source>
</evidence>
<dbReference type="PANTHER" id="PTHR22769:SF56">
    <property type="entry name" value="8-OXO-DGDP PHOSPHATASE NUDT18"/>
    <property type="match status" value="1"/>
</dbReference>
<dbReference type="Pfam" id="PF00293">
    <property type="entry name" value="NUDIX"/>
    <property type="match status" value="1"/>
</dbReference>
<dbReference type="GO" id="GO:0044715">
    <property type="term" value="F:8-oxo-dGDP phosphatase activity"/>
    <property type="evidence" value="ECO:0007669"/>
    <property type="project" value="TreeGrafter"/>
</dbReference>
<dbReference type="Gene3D" id="3.90.79.10">
    <property type="entry name" value="Nucleoside Triphosphate Pyrophosphohydrolase"/>
    <property type="match status" value="1"/>
</dbReference>
<dbReference type="InterPro" id="IPR015797">
    <property type="entry name" value="NUDIX_hydrolase-like_dom_sf"/>
</dbReference>
<evidence type="ECO:0000313" key="4">
    <source>
        <dbReference type="EMBL" id="KAI6646494.1"/>
    </source>
</evidence>
<evidence type="ECO:0000259" key="3">
    <source>
        <dbReference type="PROSITE" id="PS51462"/>
    </source>
</evidence>
<keyword evidence="5" id="KW-1185">Reference proteome</keyword>
<comment type="caution">
    <text evidence="4">The sequence shown here is derived from an EMBL/GenBank/DDBJ whole genome shotgun (WGS) entry which is preliminary data.</text>
</comment>
<dbReference type="PROSITE" id="PS51462">
    <property type="entry name" value="NUDIX"/>
    <property type="match status" value="1"/>
</dbReference>
<dbReference type="PROSITE" id="PS00893">
    <property type="entry name" value="NUDIX_BOX"/>
    <property type="match status" value="1"/>
</dbReference>
<feature type="domain" description="Nudix hydrolase" evidence="3">
    <location>
        <begin position="1"/>
        <end position="107"/>
    </location>
</feature>
<dbReference type="InterPro" id="IPR000086">
    <property type="entry name" value="NUDIX_hydrolase_dom"/>
</dbReference>
<evidence type="ECO:0000256" key="2">
    <source>
        <dbReference type="RuleBase" id="RU003476"/>
    </source>
</evidence>
<sequence length="246" mass="27964">MQEAKESCRGTWYLPAGRMELGETIEQGCMREVLEETGLQVQPVSLVMVEAGGGRWLRFTFYCNVIGGELKSKDKADKESIQAGWFDLKSYSITQNMRMWDVIPLIDCTQKWLMNKNKLEYLPGVLPYKFFIVRLICVNRQEGVTQVLLNDNKSLPVIQVPTAGKVRHHVCEKVRDILKDKKAEPKVIGVAGVDHTGGDRDGICITLVVILEITVPHSFWYPVVEDMKSKVDRFISRAIPLDIYCD</sequence>